<dbReference type="PROSITE" id="PS50293">
    <property type="entry name" value="TPR_REGION"/>
    <property type="match status" value="1"/>
</dbReference>
<organism evidence="1 2">
    <name type="scientific">Micromonospora harpali</name>
    <dbReference type="NCBI Taxonomy" id="1490225"/>
    <lineage>
        <taxon>Bacteria</taxon>
        <taxon>Bacillati</taxon>
        <taxon>Actinomycetota</taxon>
        <taxon>Actinomycetes</taxon>
        <taxon>Micromonosporales</taxon>
        <taxon>Micromonosporaceae</taxon>
        <taxon>Micromonospora</taxon>
    </lineage>
</organism>
<gene>
    <name evidence="1" type="ORF">ACFPZ4_03940</name>
</gene>
<dbReference type="Proteomes" id="UP001596207">
    <property type="component" value="Unassembled WGS sequence"/>
</dbReference>
<comment type="caution">
    <text evidence="1">The sequence shown here is derived from an EMBL/GenBank/DDBJ whole genome shotgun (WGS) entry which is preliminary data.</text>
</comment>
<evidence type="ECO:0000313" key="2">
    <source>
        <dbReference type="Proteomes" id="UP001596207"/>
    </source>
</evidence>
<dbReference type="Gene3D" id="1.25.40.10">
    <property type="entry name" value="Tetratricopeptide repeat domain"/>
    <property type="match status" value="1"/>
</dbReference>
<dbReference type="RefSeq" id="WP_377536290.1">
    <property type="nucleotide sequence ID" value="NZ_JBHSQQ010000011.1"/>
</dbReference>
<reference evidence="2" key="1">
    <citation type="journal article" date="2019" name="Int. J. Syst. Evol. Microbiol.">
        <title>The Global Catalogue of Microorganisms (GCM) 10K type strain sequencing project: providing services to taxonomists for standard genome sequencing and annotation.</title>
        <authorList>
            <consortium name="The Broad Institute Genomics Platform"/>
            <consortium name="The Broad Institute Genome Sequencing Center for Infectious Disease"/>
            <person name="Wu L."/>
            <person name="Ma J."/>
        </authorList>
    </citation>
    <scope>NUCLEOTIDE SEQUENCE [LARGE SCALE GENOMIC DNA]</scope>
    <source>
        <strain evidence="2">CGMCC 4.7173</strain>
    </source>
</reference>
<keyword evidence="2" id="KW-1185">Reference proteome</keyword>
<name>A0ABW1HGJ9_9ACTN</name>
<accession>A0ABW1HGJ9</accession>
<sequence length="63" mass="7187">MYDRLGDWQQALEFLSQALPVRREVGDRAGEANTLTNIGHVHSRLGDRRRALEFFTQAPKPPP</sequence>
<dbReference type="SUPFAM" id="SSF48452">
    <property type="entry name" value="TPR-like"/>
    <property type="match status" value="1"/>
</dbReference>
<proteinExistence type="predicted"/>
<dbReference type="InterPro" id="IPR011990">
    <property type="entry name" value="TPR-like_helical_dom_sf"/>
</dbReference>
<evidence type="ECO:0000313" key="1">
    <source>
        <dbReference type="EMBL" id="MFC5940626.1"/>
    </source>
</evidence>
<dbReference type="Pfam" id="PF13424">
    <property type="entry name" value="TPR_12"/>
    <property type="match status" value="1"/>
</dbReference>
<protein>
    <submittedName>
        <fullName evidence="1">Tetratricopeptide repeat protein</fullName>
    </submittedName>
</protein>
<dbReference type="EMBL" id="JBHSQQ010000011">
    <property type="protein sequence ID" value="MFC5940626.1"/>
    <property type="molecule type" value="Genomic_DNA"/>
</dbReference>